<dbReference type="Proteomes" id="UP000006346">
    <property type="component" value="Chromosome"/>
</dbReference>
<dbReference type="PATRIC" id="fig|768706.3.peg.5243"/>
<dbReference type="RefSeq" id="WP_014187341.1">
    <property type="nucleotide sequence ID" value="NC_016584.1"/>
</dbReference>
<accession>G7WJV0</accession>
<name>G7WJV0_DESOD</name>
<dbReference type="OrthoDB" id="1799170at2"/>
<protein>
    <submittedName>
        <fullName evidence="1">Uncharacterized protein</fullName>
    </submittedName>
</protein>
<reference evidence="1 2" key="2">
    <citation type="journal article" date="2012" name="J. Bacteriol.">
        <title>Complete genome sequences of Desulfosporosinus orientis DSM765T, Desulfosporosinus youngiae DSM17734T, Desulfosporosinus meridiei DSM13257T, and Desulfosporosinus acidiphilus DSM22704T.</title>
        <authorList>
            <person name="Pester M."/>
            <person name="Brambilla E."/>
            <person name="Alazard D."/>
            <person name="Rattei T."/>
            <person name="Weinmaier T."/>
            <person name="Han J."/>
            <person name="Lucas S."/>
            <person name="Lapidus A."/>
            <person name="Cheng J.F."/>
            <person name="Goodwin L."/>
            <person name="Pitluck S."/>
            <person name="Peters L."/>
            <person name="Ovchinnikova G."/>
            <person name="Teshima H."/>
            <person name="Detter J.C."/>
            <person name="Han C.S."/>
            <person name="Tapia R."/>
            <person name="Land M.L."/>
            <person name="Hauser L."/>
            <person name="Kyrpides N.C."/>
            <person name="Ivanova N.N."/>
            <person name="Pagani I."/>
            <person name="Huntmann M."/>
            <person name="Wei C.L."/>
            <person name="Davenport K.W."/>
            <person name="Daligault H."/>
            <person name="Chain P.S."/>
            <person name="Chen A."/>
            <person name="Mavromatis K."/>
            <person name="Markowitz V."/>
            <person name="Szeto E."/>
            <person name="Mikhailova N."/>
            <person name="Pati A."/>
            <person name="Wagner M."/>
            <person name="Woyke T."/>
            <person name="Ollivier B."/>
            <person name="Klenk H.P."/>
            <person name="Spring S."/>
            <person name="Loy A."/>
        </authorList>
    </citation>
    <scope>NUCLEOTIDE SEQUENCE [LARGE SCALE GENOMIC DNA]</scope>
    <source>
        <strain evidence="2">ATCC 19365 / DSM 765 / NCIMB 8382 / VKM B-1628</strain>
    </source>
</reference>
<sequence length="66" mass="7402">MNFDNIAELVHELAKNSNRSSLEIPQIKSNRAMTNSELNAIAKVFCQEQLLGHSAAAIMKPTLYWV</sequence>
<dbReference type="HOGENOM" id="CLU_2824107_0_0_9"/>
<proteinExistence type="predicted"/>
<dbReference type="KEGG" id="dor:Desor_5148"/>
<reference evidence="2" key="1">
    <citation type="submission" date="2011-11" db="EMBL/GenBank/DDBJ databases">
        <title>Complete sequence of Desulfosporosinus orientis DSM 765.</title>
        <authorList>
            <person name="Lucas S."/>
            <person name="Han J."/>
            <person name="Lapidus A."/>
            <person name="Cheng J.-F."/>
            <person name="Goodwin L."/>
            <person name="Pitluck S."/>
            <person name="Peters L."/>
            <person name="Ovchinnikova G."/>
            <person name="Teshima H."/>
            <person name="Detter J.C."/>
            <person name="Han C."/>
            <person name="Tapia R."/>
            <person name="Land M."/>
            <person name="Hauser L."/>
            <person name="Kyrpides N."/>
            <person name="Ivanova N."/>
            <person name="Pagani I."/>
            <person name="Pester M."/>
            <person name="Spring S."/>
            <person name="Ollivier B."/>
            <person name="Rattei T."/>
            <person name="Klenk H.-P."/>
            <person name="Wagner M."/>
            <person name="Loy A."/>
            <person name="Woyke T."/>
        </authorList>
    </citation>
    <scope>NUCLEOTIDE SEQUENCE [LARGE SCALE GENOMIC DNA]</scope>
    <source>
        <strain evidence="2">ATCC 19365 / DSM 765 / NCIMB 8382 / VKM B-1628</strain>
    </source>
</reference>
<dbReference type="STRING" id="768706.Desor_5148"/>
<organism evidence="1 2">
    <name type="scientific">Desulfosporosinus orientis (strain ATCC 19365 / DSM 765 / NCIMB 8382 / VKM B-1628 / Singapore I)</name>
    <name type="common">Desulfotomaculum orientis</name>
    <dbReference type="NCBI Taxonomy" id="768706"/>
    <lineage>
        <taxon>Bacteria</taxon>
        <taxon>Bacillati</taxon>
        <taxon>Bacillota</taxon>
        <taxon>Clostridia</taxon>
        <taxon>Eubacteriales</taxon>
        <taxon>Desulfitobacteriaceae</taxon>
        <taxon>Desulfosporosinus</taxon>
    </lineage>
</organism>
<gene>
    <name evidence="1" type="ordered locus">Desor_5148</name>
</gene>
<evidence type="ECO:0000313" key="1">
    <source>
        <dbReference type="EMBL" id="AET70537.1"/>
    </source>
</evidence>
<dbReference type="EMBL" id="CP003108">
    <property type="protein sequence ID" value="AET70537.1"/>
    <property type="molecule type" value="Genomic_DNA"/>
</dbReference>
<keyword evidence="2" id="KW-1185">Reference proteome</keyword>
<evidence type="ECO:0000313" key="2">
    <source>
        <dbReference type="Proteomes" id="UP000006346"/>
    </source>
</evidence>
<dbReference type="AlphaFoldDB" id="G7WJV0"/>